<protein>
    <submittedName>
        <fullName evidence="2">Uncharacterized protein</fullName>
    </submittedName>
</protein>
<dbReference type="Proteomes" id="UP000317894">
    <property type="component" value="Unassembled WGS sequence"/>
</dbReference>
<evidence type="ECO:0000313" key="2">
    <source>
        <dbReference type="EMBL" id="TRW14268.1"/>
    </source>
</evidence>
<sequence>MGGLTLWHWLIAILVLVFISASLGDALNKRRNREKLYPASDPTRIVLASLVINGFLFRRLILTRKGNPFQALAPEPGLDMPLILAACRDIETRARWLAWAVVAATLVTAIVAEPAGLVLLVIGLLTLRGIARFHDATQFRRNRYDAEAQRQRYLPKGVATTEEAVPVSCSGVADPFLGLGINLGSWNLSFDTTRGARGRDVPPERLEALEVELAMTRAVGRLQLAGATLGERLFVSGVDARGVAGLQGSSYARPASSVSVEVAAAYRNVSSARGRLYRTITIVDWGGEVVLTYAFRCVPRGAALAVEVVKLALPPIANSYRGIDEMRYLGVWGAIKWFSVSLTLIPLDVIGAFASAAAQLPGGALRLTGSDERRERREVIASPAYNYGATWSLRQHISANTYPNWFQKIDAAQHFRIIEEQIFAALVDLLESHGIDSTAISAQANVLQTTNISVTAARDVTLQGVAIGAGAQAGAGPALGRPALRKAA</sequence>
<feature type="transmembrane region" description="Helical" evidence="1">
    <location>
        <begin position="6"/>
        <end position="24"/>
    </location>
</feature>
<accession>A0A552U7S5</accession>
<gene>
    <name evidence="2" type="ORF">FMM06_11160</name>
</gene>
<evidence type="ECO:0000256" key="1">
    <source>
        <dbReference type="SAM" id="Phobius"/>
    </source>
</evidence>
<keyword evidence="3" id="KW-1185">Reference proteome</keyword>
<dbReference type="EMBL" id="VJWA01000002">
    <property type="protein sequence ID" value="TRW14268.1"/>
    <property type="molecule type" value="Genomic_DNA"/>
</dbReference>
<dbReference type="RefSeq" id="WP_144237473.1">
    <property type="nucleotide sequence ID" value="NZ_VJWA01000002.1"/>
</dbReference>
<proteinExistence type="predicted"/>
<keyword evidence="1" id="KW-0472">Membrane</keyword>
<organism evidence="2 3">
    <name type="scientific">Glacieibacterium frigidum</name>
    <dbReference type="NCBI Taxonomy" id="2593303"/>
    <lineage>
        <taxon>Bacteria</taxon>
        <taxon>Pseudomonadati</taxon>
        <taxon>Pseudomonadota</taxon>
        <taxon>Alphaproteobacteria</taxon>
        <taxon>Sphingomonadales</taxon>
        <taxon>Sphingosinicellaceae</taxon>
        <taxon>Glacieibacterium</taxon>
    </lineage>
</organism>
<comment type="caution">
    <text evidence="2">The sequence shown here is derived from an EMBL/GenBank/DDBJ whole genome shotgun (WGS) entry which is preliminary data.</text>
</comment>
<name>A0A552U7S5_9SPHN</name>
<dbReference type="AlphaFoldDB" id="A0A552U7S5"/>
<keyword evidence="1" id="KW-0812">Transmembrane</keyword>
<keyword evidence="1" id="KW-1133">Transmembrane helix</keyword>
<reference evidence="2 3" key="1">
    <citation type="submission" date="2019-07" db="EMBL/GenBank/DDBJ databases">
        <title>Novel species isolated from glacier.</title>
        <authorList>
            <person name="Liu Q."/>
            <person name="Xin Y.-H."/>
        </authorList>
    </citation>
    <scope>NUCLEOTIDE SEQUENCE [LARGE SCALE GENOMIC DNA]</scope>
    <source>
        <strain evidence="2 3">LB1R16</strain>
    </source>
</reference>
<evidence type="ECO:0000313" key="3">
    <source>
        <dbReference type="Proteomes" id="UP000317894"/>
    </source>
</evidence>
<feature type="transmembrane region" description="Helical" evidence="1">
    <location>
        <begin position="96"/>
        <end position="125"/>
    </location>
</feature>
<dbReference type="OrthoDB" id="3078176at2"/>